<dbReference type="GO" id="GO:0006261">
    <property type="term" value="P:DNA-templated DNA replication"/>
    <property type="evidence" value="ECO:0007669"/>
    <property type="project" value="TreeGrafter"/>
</dbReference>
<evidence type="ECO:0000256" key="2">
    <source>
        <dbReference type="ARBA" id="ARBA00022737"/>
    </source>
</evidence>
<dbReference type="InterPro" id="IPR011047">
    <property type="entry name" value="Quinoprotein_ADH-like_sf"/>
</dbReference>
<dbReference type="SMART" id="SM00320">
    <property type="entry name" value="WD40"/>
    <property type="match status" value="5"/>
</dbReference>
<evidence type="ECO:0000256" key="1">
    <source>
        <dbReference type="ARBA" id="ARBA00022574"/>
    </source>
</evidence>
<dbReference type="InterPro" id="IPR015943">
    <property type="entry name" value="WD40/YVTN_repeat-like_dom_sf"/>
</dbReference>
<dbReference type="GO" id="GO:0006364">
    <property type="term" value="P:rRNA processing"/>
    <property type="evidence" value="ECO:0007669"/>
    <property type="project" value="TreeGrafter"/>
</dbReference>
<keyword evidence="1 3" id="KW-0853">WD repeat</keyword>
<dbReference type="PROSITE" id="PS50294">
    <property type="entry name" value="WD_REPEATS_REGION"/>
    <property type="match status" value="2"/>
</dbReference>
<evidence type="ECO:0000313" key="5">
    <source>
        <dbReference type="Proteomes" id="UP001487740"/>
    </source>
</evidence>
<dbReference type="GO" id="GO:0005656">
    <property type="term" value="C:nuclear pre-replicative complex"/>
    <property type="evidence" value="ECO:0007669"/>
    <property type="project" value="TreeGrafter"/>
</dbReference>
<evidence type="ECO:0000256" key="3">
    <source>
        <dbReference type="PROSITE-ProRule" id="PRU00221"/>
    </source>
</evidence>
<dbReference type="PANTHER" id="PTHR18763:SF0">
    <property type="entry name" value="WD REPEAT-CONTAINING PROTEIN 18"/>
    <property type="match status" value="1"/>
</dbReference>
<protein>
    <submittedName>
        <fullName evidence="4">Uncharacterized protein</fullName>
    </submittedName>
</protein>
<gene>
    <name evidence="4" type="ORF">O3P69_001994</name>
</gene>
<accession>A0AAW0V527</accession>
<dbReference type="GO" id="GO:0120330">
    <property type="term" value="C:rixosome complex"/>
    <property type="evidence" value="ECO:0007669"/>
    <property type="project" value="TreeGrafter"/>
</dbReference>
<dbReference type="PROSITE" id="PS50082">
    <property type="entry name" value="WD_REPEATS_2"/>
    <property type="match status" value="3"/>
</dbReference>
<dbReference type="EMBL" id="JARAKH010000001">
    <property type="protein sequence ID" value="KAK8407060.1"/>
    <property type="molecule type" value="Genomic_DNA"/>
</dbReference>
<feature type="repeat" description="WD" evidence="3">
    <location>
        <begin position="189"/>
        <end position="224"/>
    </location>
</feature>
<name>A0AAW0V527_SCYPA</name>
<dbReference type="PANTHER" id="PTHR18763">
    <property type="entry name" value="WD-REPEAT PROTEIN 18"/>
    <property type="match status" value="1"/>
</dbReference>
<comment type="caution">
    <text evidence="4">The sequence shown here is derived from an EMBL/GenBank/DDBJ whole genome shotgun (WGS) entry which is preliminary data.</text>
</comment>
<reference evidence="4 5" key="1">
    <citation type="submission" date="2023-03" db="EMBL/GenBank/DDBJ databases">
        <title>High-quality genome of Scylla paramamosain provides insights in environmental adaptation.</title>
        <authorList>
            <person name="Zhang L."/>
        </authorList>
    </citation>
    <scope>NUCLEOTIDE SEQUENCE [LARGE SCALE GENOMIC DNA]</scope>
    <source>
        <strain evidence="4">LZ_2023a</strain>
        <tissue evidence="4">Muscle</tissue>
    </source>
</reference>
<keyword evidence="5" id="KW-1185">Reference proteome</keyword>
<dbReference type="AlphaFoldDB" id="A0AAW0V527"/>
<proteinExistence type="predicted"/>
<dbReference type="InterPro" id="IPR045227">
    <property type="entry name" value="WDR18/Ipi3/RID3"/>
</dbReference>
<sequence length="498" mass="54651">MGSVKAVDAHVSQMVVQTHDESFYETEQYFMLRGDKTLNFGTYSRKISASPCTEHRQAAPERHEYVRPCIMEPVVDAVFVSSLNTGTESLQVYDCDTGTQLKSYRGQPVAASTLCSVGRASHLLAAQRDKPFLQTWAIHQHDVQQIRLVVPGKVTAMAVNSAGQKYCIIGINEKIHIYKLLSGRMIGIASRHYQPVTRLIFSPCGNYFASGGEDGFVYLWSLASFIERLHQVHAPQPQPHFILGQHSDKITGLTFTSSGMRGFLVSSSLDRTARVFDLVTGRPVYCLVTSDAVTSVASNMLGSQLFLGHTDGTVKVVDLLPPHPHGDIEVSRKGVLCHEKCVRHLAVTPSGSHLVSGGDDGEVKVWMVTNSTLGSHEASAKRRPHLAHRRTIHTGRGPITNLTIKQISREVLSEGEMTVKEVIAPFSQDHSNPLSCPVTVPIKGRCNPHLHLQDLFTSPLLSSIPQEICDIGLLQKRVIVTVSECRIGSPATTGRKLL</sequence>
<dbReference type="Proteomes" id="UP001487740">
    <property type="component" value="Unassembled WGS sequence"/>
</dbReference>
<evidence type="ECO:0000313" key="4">
    <source>
        <dbReference type="EMBL" id="KAK8407060.1"/>
    </source>
</evidence>
<feature type="repeat" description="WD" evidence="3">
    <location>
        <begin position="335"/>
        <end position="366"/>
    </location>
</feature>
<dbReference type="Gene3D" id="2.130.10.10">
    <property type="entry name" value="YVTN repeat-like/Quinoprotein amine dehydrogenase"/>
    <property type="match status" value="2"/>
</dbReference>
<dbReference type="InterPro" id="IPR001680">
    <property type="entry name" value="WD40_rpt"/>
</dbReference>
<keyword evidence="2" id="KW-0677">Repeat</keyword>
<dbReference type="SUPFAM" id="SSF50998">
    <property type="entry name" value="Quinoprotein alcohol dehydrogenase-like"/>
    <property type="match status" value="1"/>
</dbReference>
<dbReference type="Pfam" id="PF00400">
    <property type="entry name" value="WD40"/>
    <property type="match status" value="3"/>
</dbReference>
<organism evidence="4 5">
    <name type="scientific">Scylla paramamosain</name>
    <name type="common">Mud crab</name>
    <dbReference type="NCBI Taxonomy" id="85552"/>
    <lineage>
        <taxon>Eukaryota</taxon>
        <taxon>Metazoa</taxon>
        <taxon>Ecdysozoa</taxon>
        <taxon>Arthropoda</taxon>
        <taxon>Crustacea</taxon>
        <taxon>Multicrustacea</taxon>
        <taxon>Malacostraca</taxon>
        <taxon>Eumalacostraca</taxon>
        <taxon>Eucarida</taxon>
        <taxon>Decapoda</taxon>
        <taxon>Pleocyemata</taxon>
        <taxon>Brachyura</taxon>
        <taxon>Eubrachyura</taxon>
        <taxon>Portunoidea</taxon>
        <taxon>Portunidae</taxon>
        <taxon>Portuninae</taxon>
        <taxon>Scylla</taxon>
    </lineage>
</organism>
<feature type="repeat" description="WD" evidence="3">
    <location>
        <begin position="243"/>
        <end position="286"/>
    </location>
</feature>